<dbReference type="OrthoDB" id="9785707at2"/>
<dbReference type="Gene3D" id="1.10.10.10">
    <property type="entry name" value="Winged helix-like DNA-binding domain superfamily/Winged helix DNA-binding domain"/>
    <property type="match status" value="1"/>
</dbReference>
<accession>A0A4R7EWQ1</accession>
<proteinExistence type="inferred from homology"/>
<evidence type="ECO:0000259" key="2">
    <source>
        <dbReference type="Pfam" id="PF02481"/>
    </source>
</evidence>
<feature type="domain" description="DprA winged helix" evidence="3">
    <location>
        <begin position="330"/>
        <end position="364"/>
    </location>
</feature>
<evidence type="ECO:0000259" key="3">
    <source>
        <dbReference type="Pfam" id="PF17782"/>
    </source>
</evidence>
<dbReference type="InterPro" id="IPR003488">
    <property type="entry name" value="DprA"/>
</dbReference>
<feature type="domain" description="Smf/DprA SLOG" evidence="2">
    <location>
        <begin position="81"/>
        <end position="292"/>
    </location>
</feature>
<dbReference type="Pfam" id="PF02481">
    <property type="entry name" value="DNA_processg_A"/>
    <property type="match status" value="1"/>
</dbReference>
<keyword evidence="5" id="KW-1185">Reference proteome</keyword>
<dbReference type="InterPro" id="IPR010994">
    <property type="entry name" value="RuvA_2-like"/>
</dbReference>
<dbReference type="AlphaFoldDB" id="A0A4R7EWQ1"/>
<comment type="similarity">
    <text evidence="1">Belongs to the DprA/Smf family.</text>
</comment>
<dbReference type="InterPro" id="IPR041614">
    <property type="entry name" value="DprA_WH"/>
</dbReference>
<dbReference type="SUPFAM" id="SSF102405">
    <property type="entry name" value="MCP/YpsA-like"/>
    <property type="match status" value="1"/>
</dbReference>
<dbReference type="InterPro" id="IPR036388">
    <property type="entry name" value="WH-like_DNA-bd_sf"/>
</dbReference>
<dbReference type="PANTHER" id="PTHR43022">
    <property type="entry name" value="PROTEIN SMF"/>
    <property type="match status" value="1"/>
</dbReference>
<evidence type="ECO:0000313" key="5">
    <source>
        <dbReference type="Proteomes" id="UP000295215"/>
    </source>
</evidence>
<organism evidence="4 5">
    <name type="scientific">Myroides indicus</name>
    <dbReference type="NCBI Taxonomy" id="1323422"/>
    <lineage>
        <taxon>Bacteria</taxon>
        <taxon>Pseudomonadati</taxon>
        <taxon>Bacteroidota</taxon>
        <taxon>Flavobacteriia</taxon>
        <taxon>Flavobacteriales</taxon>
        <taxon>Flavobacteriaceae</taxon>
        <taxon>Myroides</taxon>
    </lineage>
</organism>
<evidence type="ECO:0000256" key="1">
    <source>
        <dbReference type="ARBA" id="ARBA00006525"/>
    </source>
</evidence>
<dbReference type="EMBL" id="SOAG01000014">
    <property type="protein sequence ID" value="TDS57896.1"/>
    <property type="molecule type" value="Genomic_DNA"/>
</dbReference>
<gene>
    <name evidence="4" type="ORF">C8P70_11429</name>
</gene>
<dbReference type="InterPro" id="IPR057666">
    <property type="entry name" value="DrpA_SLOG"/>
</dbReference>
<sequence>MDQEQLFYSLALQKVTGIGAITARRLVEYFGTEKAVFKAAKKELIEAGRISETLIKNLSNRTVFELAETEMKHIKQNNITVIHYKDERFPELLNHCPDAPILLFSNTLNCNWNTDKIISIVGTRQPTTRGLDFCAELLEGLKDYNPVVVSGLAYGVDISAHLAALNNNVITYAVLGHGLNKIYPDEHFHYAKNMEKGGGGLLSEFWITDKIDRENFIKRNRIVAGMTKATIVIESALKGGSMSTISFANDYNRDAFAVPGRVQDRMSAGCNELIRTNRAQLLTSAKEIIETLNWDCAPVKQKQIQPKLFLDLNEEEQKIYDFLKIRKKELLDVIAIDCAMPIYKVSTALLNLELKGAVAPLPGKYFEIVE</sequence>
<comment type="caution">
    <text evidence="4">The sequence shown here is derived from an EMBL/GenBank/DDBJ whole genome shotgun (WGS) entry which is preliminary data.</text>
</comment>
<dbReference type="Pfam" id="PF17782">
    <property type="entry name" value="WHD_DprA"/>
    <property type="match status" value="1"/>
</dbReference>
<dbReference type="NCBIfam" id="TIGR00732">
    <property type="entry name" value="dprA"/>
    <property type="match status" value="1"/>
</dbReference>
<dbReference type="SUPFAM" id="SSF47781">
    <property type="entry name" value="RuvA domain 2-like"/>
    <property type="match status" value="1"/>
</dbReference>
<name>A0A4R7EWQ1_9FLAO</name>
<dbReference type="PANTHER" id="PTHR43022:SF1">
    <property type="entry name" value="PROTEIN SMF"/>
    <property type="match status" value="1"/>
</dbReference>
<evidence type="ECO:0000313" key="4">
    <source>
        <dbReference type="EMBL" id="TDS57896.1"/>
    </source>
</evidence>
<protein>
    <submittedName>
        <fullName evidence="4">DNA processing protein</fullName>
    </submittedName>
</protein>
<dbReference type="GO" id="GO:0009294">
    <property type="term" value="P:DNA-mediated transformation"/>
    <property type="evidence" value="ECO:0007669"/>
    <property type="project" value="InterPro"/>
</dbReference>
<dbReference type="Proteomes" id="UP000295215">
    <property type="component" value="Unassembled WGS sequence"/>
</dbReference>
<reference evidence="4 5" key="1">
    <citation type="submission" date="2019-03" db="EMBL/GenBank/DDBJ databases">
        <title>Genomic Encyclopedia of Archaeal and Bacterial Type Strains, Phase II (KMG-II): from individual species to whole genera.</title>
        <authorList>
            <person name="Goeker M."/>
        </authorList>
    </citation>
    <scope>NUCLEOTIDE SEQUENCE [LARGE SCALE GENOMIC DNA]</scope>
    <source>
        <strain evidence="4 5">DSM 28213</strain>
    </source>
</reference>
<dbReference type="Gene3D" id="3.40.50.450">
    <property type="match status" value="1"/>
</dbReference>